<dbReference type="Proteomes" id="UP000295484">
    <property type="component" value="Unassembled WGS sequence"/>
</dbReference>
<reference evidence="2 3" key="1">
    <citation type="submission" date="2019-03" db="EMBL/GenBank/DDBJ databases">
        <title>Genomic Encyclopedia of Type Strains, Phase IV (KMG-IV): sequencing the most valuable type-strain genomes for metagenomic binning, comparative biology and taxonomic classification.</title>
        <authorList>
            <person name="Goeker M."/>
        </authorList>
    </citation>
    <scope>NUCLEOTIDE SEQUENCE [LARGE SCALE GENOMIC DNA]</scope>
    <source>
        <strain evidence="2 3">JA181</strain>
    </source>
</reference>
<evidence type="ECO:0000313" key="1">
    <source>
        <dbReference type="EMBL" id="MBL3577562.1"/>
    </source>
</evidence>
<evidence type="ECO:0000313" key="3">
    <source>
        <dbReference type="Proteomes" id="UP000295484"/>
    </source>
</evidence>
<name>A0A4R8G5M0_9RHOB</name>
<gene>
    <name evidence="2" type="ORF">EV657_10612</name>
    <name evidence="1" type="ORF">JMJ92_05225</name>
</gene>
<evidence type="ECO:0000313" key="4">
    <source>
        <dbReference type="Proteomes" id="UP000635853"/>
    </source>
</evidence>
<organism evidence="2 3">
    <name type="scientific">Rhodovulum visakhapatnamense</name>
    <dbReference type="NCBI Taxonomy" id="364297"/>
    <lineage>
        <taxon>Bacteria</taxon>
        <taxon>Pseudomonadati</taxon>
        <taxon>Pseudomonadota</taxon>
        <taxon>Alphaproteobacteria</taxon>
        <taxon>Rhodobacterales</taxon>
        <taxon>Paracoccaceae</taxon>
        <taxon>Rhodovulum</taxon>
    </lineage>
</organism>
<evidence type="ECO:0000313" key="2">
    <source>
        <dbReference type="EMBL" id="TDX30529.1"/>
    </source>
</evidence>
<dbReference type="EMBL" id="JAESIL010000015">
    <property type="protein sequence ID" value="MBL3577562.1"/>
    <property type="molecule type" value="Genomic_DNA"/>
</dbReference>
<dbReference type="Proteomes" id="UP000635853">
    <property type="component" value="Unassembled WGS sequence"/>
</dbReference>
<protein>
    <submittedName>
        <fullName evidence="2">Uncharacterized protein</fullName>
    </submittedName>
</protein>
<sequence>MTKDLMIARHREDALHEVAETLDGLTMYLRAIDNKATSEPALGKLALRIEGLAESVRGEIGRRRAAQMRTYRHLH</sequence>
<reference evidence="1" key="3">
    <citation type="submission" date="2021-01" db="EMBL/GenBank/DDBJ databases">
        <authorList>
            <person name="Guzman M.S."/>
        </authorList>
    </citation>
    <scope>NUCLEOTIDE SEQUENCE</scope>
    <source>
        <strain evidence="1">AB19</strain>
    </source>
</reference>
<dbReference type="AlphaFoldDB" id="A0A4R8G5M0"/>
<dbReference type="EMBL" id="SOEB01000006">
    <property type="protein sequence ID" value="TDX30529.1"/>
    <property type="molecule type" value="Genomic_DNA"/>
</dbReference>
<proteinExistence type="predicted"/>
<accession>A0A4R8G5M0</accession>
<reference evidence="4" key="2">
    <citation type="submission" date="2021-01" db="EMBL/GenBank/DDBJ databases">
        <title>Draft genomes of Rhodovulum sulfidophilum.</title>
        <authorList>
            <person name="Guzman M.S."/>
        </authorList>
    </citation>
    <scope>NUCLEOTIDE SEQUENCE [LARGE SCALE GENOMIC DNA]</scope>
    <source>
        <strain evidence="4">AB19</strain>
    </source>
</reference>
<dbReference type="RefSeq" id="WP_075787282.1">
    <property type="nucleotide sequence ID" value="NZ_JAESIL010000015.1"/>
</dbReference>
<keyword evidence="4" id="KW-1185">Reference proteome</keyword>
<comment type="caution">
    <text evidence="2">The sequence shown here is derived from an EMBL/GenBank/DDBJ whole genome shotgun (WGS) entry which is preliminary data.</text>
</comment>